<feature type="signal peptide" evidence="1">
    <location>
        <begin position="1"/>
        <end position="18"/>
    </location>
</feature>
<dbReference type="Proteomes" id="UP000823941">
    <property type="component" value="Chromosome 14"/>
</dbReference>
<keyword evidence="3" id="KW-1185">Reference proteome</keyword>
<organism evidence="2 3">
    <name type="scientific">Plutella xylostella</name>
    <name type="common">Diamondback moth</name>
    <name type="synonym">Plutella maculipennis</name>
    <dbReference type="NCBI Taxonomy" id="51655"/>
    <lineage>
        <taxon>Eukaryota</taxon>
        <taxon>Metazoa</taxon>
        <taxon>Ecdysozoa</taxon>
        <taxon>Arthropoda</taxon>
        <taxon>Hexapoda</taxon>
        <taxon>Insecta</taxon>
        <taxon>Pterygota</taxon>
        <taxon>Neoptera</taxon>
        <taxon>Endopterygota</taxon>
        <taxon>Lepidoptera</taxon>
        <taxon>Glossata</taxon>
        <taxon>Ditrysia</taxon>
        <taxon>Yponomeutoidea</taxon>
        <taxon>Plutellidae</taxon>
        <taxon>Plutella</taxon>
    </lineage>
</organism>
<name>A0ABQ7QJQ7_PLUXY</name>
<reference evidence="2 3" key="1">
    <citation type="submission" date="2021-06" db="EMBL/GenBank/DDBJ databases">
        <title>A haploid diamondback moth (Plutella xylostella L.) genome assembly resolves 31 chromosomes and identifies a diamide resistance mutation.</title>
        <authorList>
            <person name="Ward C.M."/>
            <person name="Perry K.D."/>
            <person name="Baker G."/>
            <person name="Powis K."/>
            <person name="Heckel D.G."/>
            <person name="Baxter S.W."/>
        </authorList>
    </citation>
    <scope>NUCLEOTIDE SEQUENCE [LARGE SCALE GENOMIC DNA]</scope>
    <source>
        <strain evidence="2 3">LV</strain>
        <tissue evidence="2">Single pupa</tissue>
    </source>
</reference>
<protein>
    <submittedName>
        <fullName evidence="2">Uncharacterized protein</fullName>
    </submittedName>
</protein>
<evidence type="ECO:0000313" key="3">
    <source>
        <dbReference type="Proteomes" id="UP000823941"/>
    </source>
</evidence>
<comment type="caution">
    <text evidence="2">The sequence shown here is derived from an EMBL/GenBank/DDBJ whole genome shotgun (WGS) entry which is preliminary data.</text>
</comment>
<sequence length="165" mass="18601">MRLFILVLVVTLVNVINAKVTDENSTKKCDAMGDCISDCTEKCGCDRAYIYNETTNECKVNFKYIMSITIEKYNNQEKIRQEAERIFKGITISAIFIICCAATCALTACTYCCRINYADYKLKSDVDALTKKIGRDKQRKPDKTKIKPEAESCNVIVEDAGVFVV</sequence>
<feature type="chain" id="PRO_5046065694" evidence="1">
    <location>
        <begin position="19"/>
        <end position="165"/>
    </location>
</feature>
<dbReference type="EMBL" id="JAHIBW010000014">
    <property type="protein sequence ID" value="KAG7305044.1"/>
    <property type="molecule type" value="Genomic_DNA"/>
</dbReference>
<gene>
    <name evidence="2" type="ORF">JYU34_010500</name>
</gene>
<evidence type="ECO:0000256" key="1">
    <source>
        <dbReference type="SAM" id="SignalP"/>
    </source>
</evidence>
<accession>A0ABQ7QJQ7</accession>
<proteinExistence type="predicted"/>
<keyword evidence="1" id="KW-0732">Signal</keyword>
<evidence type="ECO:0000313" key="2">
    <source>
        <dbReference type="EMBL" id="KAG7305044.1"/>
    </source>
</evidence>